<evidence type="ECO:0000256" key="1">
    <source>
        <dbReference type="SAM" id="MobiDB-lite"/>
    </source>
</evidence>
<name>A0A8J3HWU2_9CHLR</name>
<keyword evidence="2" id="KW-0472">Membrane</keyword>
<keyword evidence="2" id="KW-1133">Transmembrane helix</keyword>
<gene>
    <name evidence="3" type="ORF">KSX_16340</name>
</gene>
<evidence type="ECO:0000256" key="2">
    <source>
        <dbReference type="SAM" id="Phobius"/>
    </source>
</evidence>
<keyword evidence="2" id="KW-0812">Transmembrane</keyword>
<dbReference type="EMBL" id="BNJF01000001">
    <property type="protein sequence ID" value="GHO43471.1"/>
    <property type="molecule type" value="Genomic_DNA"/>
</dbReference>
<feature type="transmembrane region" description="Helical" evidence="2">
    <location>
        <begin position="262"/>
        <end position="284"/>
    </location>
</feature>
<dbReference type="AlphaFoldDB" id="A0A8J3HWU2"/>
<comment type="caution">
    <text evidence="3">The sequence shown here is derived from an EMBL/GenBank/DDBJ whole genome shotgun (WGS) entry which is preliminary data.</text>
</comment>
<feature type="transmembrane region" description="Helical" evidence="2">
    <location>
        <begin position="65"/>
        <end position="89"/>
    </location>
</feature>
<feature type="region of interest" description="Disordered" evidence="1">
    <location>
        <begin position="98"/>
        <end position="124"/>
    </location>
</feature>
<dbReference type="RefSeq" id="WP_220192942.1">
    <property type="nucleotide sequence ID" value="NZ_BNJF01000001.1"/>
</dbReference>
<proteinExistence type="predicted"/>
<feature type="transmembrane region" description="Helical" evidence="2">
    <location>
        <begin position="147"/>
        <end position="175"/>
    </location>
</feature>
<keyword evidence="4" id="KW-1185">Reference proteome</keyword>
<protein>
    <submittedName>
        <fullName evidence="3">Uncharacterized protein</fullName>
    </submittedName>
</protein>
<feature type="transmembrane region" description="Helical" evidence="2">
    <location>
        <begin position="232"/>
        <end position="256"/>
    </location>
</feature>
<reference evidence="3" key="1">
    <citation type="submission" date="2020-10" db="EMBL/GenBank/DDBJ databases">
        <title>Taxonomic study of unclassified bacteria belonging to the class Ktedonobacteria.</title>
        <authorList>
            <person name="Yabe S."/>
            <person name="Wang C.M."/>
            <person name="Zheng Y."/>
            <person name="Sakai Y."/>
            <person name="Cavaletti L."/>
            <person name="Monciardini P."/>
            <person name="Donadio S."/>
        </authorList>
    </citation>
    <scope>NUCLEOTIDE SEQUENCE</scope>
    <source>
        <strain evidence="3">SOSP1-1</strain>
    </source>
</reference>
<sequence>MRKRSLLARLRTNGFSYLASSILLLLVVPIYQILVLNPTGFSDTRTTGHLNIYLFWLGNHTPYFIIYRGLLAIAFALLFTMPFSLYRIIVAQEILGRDDEPEEQETEDEEITDGEDSDSLEDDEVTEEEVVTESEGMPDFAWRGKGFAVIAAWTGTAGIVVFLLGTIFGTIYLANASQSFMQTAHVPPGIEQLDSIFSIVTNTVSIGLLALSAMFFGAMIARAGKRLWPTSWIAFGYTGLAVAALLFGSAVGVAGAPSNGQALLTTLAIFLFGLWNLWLSTMLIRLKPE</sequence>
<evidence type="ECO:0000313" key="4">
    <source>
        <dbReference type="Proteomes" id="UP000612362"/>
    </source>
</evidence>
<evidence type="ECO:0000313" key="3">
    <source>
        <dbReference type="EMBL" id="GHO43471.1"/>
    </source>
</evidence>
<dbReference type="Proteomes" id="UP000612362">
    <property type="component" value="Unassembled WGS sequence"/>
</dbReference>
<feature type="compositionally biased region" description="Acidic residues" evidence="1">
    <location>
        <begin position="99"/>
        <end position="124"/>
    </location>
</feature>
<feature type="transmembrane region" description="Helical" evidence="2">
    <location>
        <begin position="12"/>
        <end position="34"/>
    </location>
</feature>
<accession>A0A8J3HWU2</accession>
<organism evidence="3 4">
    <name type="scientific">Ktedonospora formicarum</name>
    <dbReference type="NCBI Taxonomy" id="2778364"/>
    <lineage>
        <taxon>Bacteria</taxon>
        <taxon>Bacillati</taxon>
        <taxon>Chloroflexota</taxon>
        <taxon>Ktedonobacteria</taxon>
        <taxon>Ktedonobacterales</taxon>
        <taxon>Ktedonobacteraceae</taxon>
        <taxon>Ktedonospora</taxon>
    </lineage>
</organism>
<feature type="transmembrane region" description="Helical" evidence="2">
    <location>
        <begin position="195"/>
        <end position="220"/>
    </location>
</feature>